<name>A0A433TW17_ELYCH</name>
<dbReference type="AlphaFoldDB" id="A0A433TW17"/>
<feature type="compositionally biased region" description="Basic and acidic residues" evidence="1">
    <location>
        <begin position="1"/>
        <end position="38"/>
    </location>
</feature>
<feature type="region of interest" description="Disordered" evidence="1">
    <location>
        <begin position="1"/>
        <end position="83"/>
    </location>
</feature>
<comment type="caution">
    <text evidence="2">The sequence shown here is derived from an EMBL/GenBank/DDBJ whole genome shotgun (WGS) entry which is preliminary data.</text>
</comment>
<evidence type="ECO:0000313" key="3">
    <source>
        <dbReference type="Proteomes" id="UP000271974"/>
    </source>
</evidence>
<proteinExistence type="predicted"/>
<dbReference type="Proteomes" id="UP000271974">
    <property type="component" value="Unassembled WGS sequence"/>
</dbReference>
<reference evidence="2 3" key="1">
    <citation type="submission" date="2019-01" db="EMBL/GenBank/DDBJ databases">
        <title>A draft genome assembly of the solar-powered sea slug Elysia chlorotica.</title>
        <authorList>
            <person name="Cai H."/>
            <person name="Li Q."/>
            <person name="Fang X."/>
            <person name="Li J."/>
            <person name="Curtis N.E."/>
            <person name="Altenburger A."/>
            <person name="Shibata T."/>
            <person name="Feng M."/>
            <person name="Maeda T."/>
            <person name="Schwartz J.A."/>
            <person name="Shigenobu S."/>
            <person name="Lundholm N."/>
            <person name="Nishiyama T."/>
            <person name="Yang H."/>
            <person name="Hasebe M."/>
            <person name="Li S."/>
            <person name="Pierce S.K."/>
            <person name="Wang J."/>
        </authorList>
    </citation>
    <scope>NUCLEOTIDE SEQUENCE [LARGE SCALE GENOMIC DNA]</scope>
    <source>
        <strain evidence="2">EC2010</strain>
        <tissue evidence="2">Whole organism of an adult</tissue>
    </source>
</reference>
<sequence>RAGYHDGQDARQARAGYHDGQDARQARAGYHDGQDARQVRPALKARAGYHDGQDARQARQAALDVPPTGDPIPESTSSHSVCLRGDDSAYGKNWGKNWLSSPSTGDVCPDPGETAQSEDGHGHLTQIEMQPLLTDFRAVKEKSPRSVCKSSDNIDALLVASPQQIKVDLGDFKVQLKHHYPVGHSQVQTSEETPPGSNVHQIQAGGHINMVDQLCGCNPTHLDNTTTMGSPDLQQNPSVGNNEQTHCLLPSSFGLNLKHGSTGHHSVPCTITPNVARMELETGNKPLRGGGSHKILDQLIGCWEIGTTKDVSGITVDDINRFEPAEEDMSDILDLHQEKQNLLLKQEMHLLYVKAGSVNSVTSTQPSPVEKFRSGSESYHDKFLQFAGGDLGSLPPSPDASVQVDVDFYTQSFLL</sequence>
<dbReference type="EMBL" id="RQTK01000160">
    <property type="protein sequence ID" value="RUS85770.1"/>
    <property type="molecule type" value="Genomic_DNA"/>
</dbReference>
<evidence type="ECO:0000313" key="2">
    <source>
        <dbReference type="EMBL" id="RUS85770.1"/>
    </source>
</evidence>
<accession>A0A433TW17</accession>
<dbReference type="OrthoDB" id="10678459at2759"/>
<keyword evidence="3" id="KW-1185">Reference proteome</keyword>
<evidence type="ECO:0000256" key="1">
    <source>
        <dbReference type="SAM" id="MobiDB-lite"/>
    </source>
</evidence>
<feature type="region of interest" description="Disordered" evidence="1">
    <location>
        <begin position="101"/>
        <end position="122"/>
    </location>
</feature>
<protein>
    <submittedName>
        <fullName evidence="2">Uncharacterized protein</fullName>
    </submittedName>
</protein>
<feature type="compositionally biased region" description="Basic and acidic residues" evidence="1">
    <location>
        <begin position="48"/>
        <end position="57"/>
    </location>
</feature>
<gene>
    <name evidence="2" type="ORF">EGW08_006484</name>
</gene>
<feature type="non-terminal residue" evidence="2">
    <location>
        <position position="1"/>
    </location>
</feature>
<organism evidence="2 3">
    <name type="scientific">Elysia chlorotica</name>
    <name type="common">Eastern emerald elysia</name>
    <name type="synonym">Sea slug</name>
    <dbReference type="NCBI Taxonomy" id="188477"/>
    <lineage>
        <taxon>Eukaryota</taxon>
        <taxon>Metazoa</taxon>
        <taxon>Spiralia</taxon>
        <taxon>Lophotrochozoa</taxon>
        <taxon>Mollusca</taxon>
        <taxon>Gastropoda</taxon>
        <taxon>Heterobranchia</taxon>
        <taxon>Euthyneura</taxon>
        <taxon>Panpulmonata</taxon>
        <taxon>Sacoglossa</taxon>
        <taxon>Placobranchoidea</taxon>
        <taxon>Plakobranchidae</taxon>
        <taxon>Elysia</taxon>
    </lineage>
</organism>